<keyword evidence="8" id="KW-1185">Reference proteome</keyword>
<dbReference type="InterPro" id="IPR011006">
    <property type="entry name" value="CheY-like_superfamily"/>
</dbReference>
<name>A0ABY5DTU7_9ACTN</name>
<dbReference type="SMART" id="SM00448">
    <property type="entry name" value="REC"/>
    <property type="match status" value="1"/>
</dbReference>
<dbReference type="PROSITE" id="PS50110">
    <property type="entry name" value="RESPONSE_REGULATORY"/>
    <property type="match status" value="1"/>
</dbReference>
<dbReference type="Pfam" id="PF00196">
    <property type="entry name" value="GerE"/>
    <property type="match status" value="1"/>
</dbReference>
<evidence type="ECO:0000256" key="3">
    <source>
        <dbReference type="ARBA" id="ARBA00023163"/>
    </source>
</evidence>
<dbReference type="RefSeq" id="WP_254571101.1">
    <property type="nucleotide sequence ID" value="NZ_CP098502.1"/>
</dbReference>
<dbReference type="PANTHER" id="PTHR44688:SF16">
    <property type="entry name" value="DNA-BINDING TRANSCRIPTIONAL ACTIVATOR DEVR_DOSR"/>
    <property type="match status" value="1"/>
</dbReference>
<keyword evidence="1" id="KW-0805">Transcription regulation</keyword>
<evidence type="ECO:0000256" key="2">
    <source>
        <dbReference type="ARBA" id="ARBA00023125"/>
    </source>
</evidence>
<keyword evidence="2" id="KW-0238">DNA-binding</keyword>
<keyword evidence="4" id="KW-0597">Phosphoprotein</keyword>
<gene>
    <name evidence="7" type="ORF">NBH00_24045</name>
</gene>
<feature type="modified residue" description="4-aspartylphosphate" evidence="4">
    <location>
        <position position="56"/>
    </location>
</feature>
<evidence type="ECO:0000256" key="1">
    <source>
        <dbReference type="ARBA" id="ARBA00023015"/>
    </source>
</evidence>
<dbReference type="InterPro" id="IPR001789">
    <property type="entry name" value="Sig_transdc_resp-reg_receiver"/>
</dbReference>
<protein>
    <submittedName>
        <fullName evidence="7">Response regulator transcription factor</fullName>
    </submittedName>
</protein>
<dbReference type="InterPro" id="IPR000792">
    <property type="entry name" value="Tscrpt_reg_LuxR_C"/>
</dbReference>
<proteinExistence type="predicted"/>
<dbReference type="SMART" id="SM00421">
    <property type="entry name" value="HTH_LUXR"/>
    <property type="match status" value="1"/>
</dbReference>
<dbReference type="Gene3D" id="3.40.50.2300">
    <property type="match status" value="1"/>
</dbReference>
<dbReference type="SUPFAM" id="SSF52172">
    <property type="entry name" value="CheY-like"/>
    <property type="match status" value="1"/>
</dbReference>
<dbReference type="SUPFAM" id="SSF46894">
    <property type="entry name" value="C-terminal effector domain of the bipartite response regulators"/>
    <property type="match status" value="1"/>
</dbReference>
<reference evidence="7 8" key="1">
    <citation type="submission" date="2022-06" db="EMBL/GenBank/DDBJ databases">
        <title>Paraconexibacter antarcticus.</title>
        <authorList>
            <person name="Kim C.S."/>
        </authorList>
    </citation>
    <scope>NUCLEOTIDE SEQUENCE [LARGE SCALE GENOMIC DNA]</scope>
    <source>
        <strain evidence="7 8">02-257</strain>
    </source>
</reference>
<evidence type="ECO:0000256" key="4">
    <source>
        <dbReference type="PROSITE-ProRule" id="PRU00169"/>
    </source>
</evidence>
<organism evidence="7 8">
    <name type="scientific">Paraconexibacter antarcticus</name>
    <dbReference type="NCBI Taxonomy" id="2949664"/>
    <lineage>
        <taxon>Bacteria</taxon>
        <taxon>Bacillati</taxon>
        <taxon>Actinomycetota</taxon>
        <taxon>Thermoleophilia</taxon>
        <taxon>Solirubrobacterales</taxon>
        <taxon>Paraconexibacteraceae</taxon>
        <taxon>Paraconexibacter</taxon>
    </lineage>
</organism>
<keyword evidence="3" id="KW-0804">Transcription</keyword>
<feature type="domain" description="HTH luxR-type" evidence="5">
    <location>
        <begin position="151"/>
        <end position="216"/>
    </location>
</feature>
<dbReference type="PROSITE" id="PS50043">
    <property type="entry name" value="HTH_LUXR_2"/>
    <property type="match status" value="1"/>
</dbReference>
<evidence type="ECO:0000313" key="8">
    <source>
        <dbReference type="Proteomes" id="UP001056035"/>
    </source>
</evidence>
<sequence>MSAPIRLLVAGADAPTGMGIRLALADDGLVVTGEPADADDAIALALADPPDVCLLDEALPGGCLAAIETIHRHAPAVKLLVLTGSERPAALVAAIHAGVSGYLRTDQPATRMPATIRGVLAGEAALSRRLTYALLEAMRPADRVRAHRPDAHPGGRPLTARELEVLELLAEGFSTGAIAALLAITPVTVRRHVSSAVERLGVADRDEAIALLDPHAGRSGR</sequence>
<dbReference type="InterPro" id="IPR016032">
    <property type="entry name" value="Sig_transdc_resp-reg_C-effctor"/>
</dbReference>
<accession>A0ABY5DTU7</accession>
<dbReference type="EMBL" id="CP098502">
    <property type="protein sequence ID" value="UTI64396.1"/>
    <property type="molecule type" value="Genomic_DNA"/>
</dbReference>
<evidence type="ECO:0000259" key="6">
    <source>
        <dbReference type="PROSITE" id="PS50110"/>
    </source>
</evidence>
<dbReference type="Proteomes" id="UP001056035">
    <property type="component" value="Chromosome"/>
</dbReference>
<feature type="domain" description="Response regulatory" evidence="6">
    <location>
        <begin position="6"/>
        <end position="120"/>
    </location>
</feature>
<dbReference type="PRINTS" id="PR00038">
    <property type="entry name" value="HTHLUXR"/>
</dbReference>
<evidence type="ECO:0000259" key="5">
    <source>
        <dbReference type="PROSITE" id="PS50043"/>
    </source>
</evidence>
<dbReference type="PROSITE" id="PS00622">
    <property type="entry name" value="HTH_LUXR_1"/>
    <property type="match status" value="1"/>
</dbReference>
<evidence type="ECO:0000313" key="7">
    <source>
        <dbReference type="EMBL" id="UTI64396.1"/>
    </source>
</evidence>
<dbReference type="Pfam" id="PF00072">
    <property type="entry name" value="Response_reg"/>
    <property type="match status" value="1"/>
</dbReference>
<dbReference type="PANTHER" id="PTHR44688">
    <property type="entry name" value="DNA-BINDING TRANSCRIPTIONAL ACTIVATOR DEVR_DOSR"/>
    <property type="match status" value="1"/>
</dbReference>